<keyword evidence="4" id="KW-1185">Reference proteome</keyword>
<gene>
    <name evidence="3" type="ORF">ElP_27100</name>
</gene>
<dbReference type="PANTHER" id="PTHR33055:SF15">
    <property type="entry name" value="TRANSPOSASE-RELATED"/>
    <property type="match status" value="1"/>
</dbReference>
<accession>A0A518H1W3</accession>
<protein>
    <submittedName>
        <fullName evidence="3">Transposase IS116/IS110/IS902 family protein</fullName>
    </submittedName>
</protein>
<reference evidence="3 4" key="1">
    <citation type="submission" date="2019-02" db="EMBL/GenBank/DDBJ databases">
        <title>Deep-cultivation of Planctomycetes and their phenomic and genomic characterization uncovers novel biology.</title>
        <authorList>
            <person name="Wiegand S."/>
            <person name="Jogler M."/>
            <person name="Boedeker C."/>
            <person name="Pinto D."/>
            <person name="Vollmers J."/>
            <person name="Rivas-Marin E."/>
            <person name="Kohn T."/>
            <person name="Peeters S.H."/>
            <person name="Heuer A."/>
            <person name="Rast P."/>
            <person name="Oberbeckmann S."/>
            <person name="Bunk B."/>
            <person name="Jeske O."/>
            <person name="Meyerdierks A."/>
            <person name="Storesund J.E."/>
            <person name="Kallscheuer N."/>
            <person name="Luecker S."/>
            <person name="Lage O.M."/>
            <person name="Pohl T."/>
            <person name="Merkel B.J."/>
            <person name="Hornburger P."/>
            <person name="Mueller R.-W."/>
            <person name="Bruemmer F."/>
            <person name="Labrenz M."/>
            <person name="Spormann A.M."/>
            <person name="Op den Camp H."/>
            <person name="Overmann J."/>
            <person name="Amann R."/>
            <person name="Jetten M.S.M."/>
            <person name="Mascher T."/>
            <person name="Medema M.H."/>
            <person name="Devos D.P."/>
            <person name="Kaster A.-K."/>
            <person name="Ovreas L."/>
            <person name="Rohde M."/>
            <person name="Galperin M.Y."/>
            <person name="Jogler C."/>
        </authorList>
    </citation>
    <scope>NUCLEOTIDE SEQUENCE [LARGE SCALE GENOMIC DNA]</scope>
    <source>
        <strain evidence="3 4">ElP</strain>
    </source>
</reference>
<dbReference type="NCBIfam" id="NF033542">
    <property type="entry name" value="transpos_IS110"/>
    <property type="match status" value="1"/>
</dbReference>
<dbReference type="GO" id="GO:0004803">
    <property type="term" value="F:transposase activity"/>
    <property type="evidence" value="ECO:0007669"/>
    <property type="project" value="InterPro"/>
</dbReference>
<dbReference type="OrthoDB" id="273556at2"/>
<dbReference type="PANTHER" id="PTHR33055">
    <property type="entry name" value="TRANSPOSASE FOR INSERTION SEQUENCE ELEMENT IS1111A"/>
    <property type="match status" value="1"/>
</dbReference>
<dbReference type="EMBL" id="CP036426">
    <property type="protein sequence ID" value="QDV34813.1"/>
    <property type="molecule type" value="Genomic_DNA"/>
</dbReference>
<dbReference type="InterPro" id="IPR003346">
    <property type="entry name" value="Transposase_20"/>
</dbReference>
<evidence type="ECO:0000313" key="3">
    <source>
        <dbReference type="EMBL" id="QDV34813.1"/>
    </source>
</evidence>
<evidence type="ECO:0000313" key="4">
    <source>
        <dbReference type="Proteomes" id="UP000317835"/>
    </source>
</evidence>
<dbReference type="AlphaFoldDB" id="A0A518H1W3"/>
<organism evidence="3 4">
    <name type="scientific">Tautonia plasticadhaerens</name>
    <dbReference type="NCBI Taxonomy" id="2527974"/>
    <lineage>
        <taxon>Bacteria</taxon>
        <taxon>Pseudomonadati</taxon>
        <taxon>Planctomycetota</taxon>
        <taxon>Planctomycetia</taxon>
        <taxon>Isosphaerales</taxon>
        <taxon>Isosphaeraceae</taxon>
        <taxon>Tautonia</taxon>
    </lineage>
</organism>
<dbReference type="GO" id="GO:0003677">
    <property type="term" value="F:DNA binding"/>
    <property type="evidence" value="ECO:0007669"/>
    <property type="project" value="InterPro"/>
</dbReference>
<dbReference type="Proteomes" id="UP000317835">
    <property type="component" value="Chromosome"/>
</dbReference>
<evidence type="ECO:0000259" key="2">
    <source>
        <dbReference type="Pfam" id="PF02371"/>
    </source>
</evidence>
<dbReference type="Pfam" id="PF01548">
    <property type="entry name" value="DEDD_Tnp_IS110"/>
    <property type="match status" value="1"/>
</dbReference>
<feature type="domain" description="Transposase IS116/IS110/IS902 C-terminal" evidence="2">
    <location>
        <begin position="220"/>
        <end position="303"/>
    </location>
</feature>
<dbReference type="Pfam" id="PF02371">
    <property type="entry name" value="Transposase_20"/>
    <property type="match status" value="1"/>
</dbReference>
<name>A0A518H1W3_9BACT</name>
<dbReference type="InterPro" id="IPR047650">
    <property type="entry name" value="Transpos_IS110"/>
</dbReference>
<dbReference type="GO" id="GO:0006313">
    <property type="term" value="P:DNA transposition"/>
    <property type="evidence" value="ECO:0007669"/>
    <property type="project" value="InterPro"/>
</dbReference>
<dbReference type="KEGG" id="tpla:ElP_27100"/>
<feature type="domain" description="Transposase IS110-like N-terminal" evidence="1">
    <location>
        <begin position="5"/>
        <end position="148"/>
    </location>
</feature>
<proteinExistence type="predicted"/>
<dbReference type="InterPro" id="IPR002525">
    <property type="entry name" value="Transp_IS110-like_N"/>
</dbReference>
<sequence length="351" mass="38428">MATIIGIDLGKFKGVARSYDTATQEAAYATIPTDPDALRGMLDRARPDLVAFEACTVSGRLADTCRELGLEFLVADTMTEAWSWRKVKRKTDRDDAKKLARMAALGELPSVHVPSPEARQYREIVAYRDKLIGRRTAIRDRIRALLQGQGLAAPVGHRAWTEAGRAAIAAWARPLADCGPRELWRGELALELAALEALIEQIRCVDAKLVGHADGDSRVQLLRTIPGVGRCTAEVVVAALDDAGRFATAGQVSAYAGLVPKQFQSGATDRLGRITRRGPGLLRKVLVEAAWLMLRYNAWAAKLVARISRGQVTRRKQALVAVARKLLVRCWAMLRDGRPWDPRLAGCPPSP</sequence>
<evidence type="ECO:0000259" key="1">
    <source>
        <dbReference type="Pfam" id="PF01548"/>
    </source>
</evidence>
<dbReference type="RefSeq" id="WP_145269978.1">
    <property type="nucleotide sequence ID" value="NZ_CP036426.1"/>
</dbReference>